<evidence type="ECO:0000313" key="4">
    <source>
        <dbReference type="Proteomes" id="UP000198531"/>
    </source>
</evidence>
<feature type="compositionally biased region" description="Pro residues" evidence="1">
    <location>
        <begin position="212"/>
        <end position="222"/>
    </location>
</feature>
<protein>
    <submittedName>
        <fullName evidence="3">Uncharacterized protein</fullName>
    </submittedName>
</protein>
<feature type="region of interest" description="Disordered" evidence="1">
    <location>
        <begin position="448"/>
        <end position="469"/>
    </location>
</feature>
<dbReference type="RefSeq" id="WP_089807170.1">
    <property type="nucleotide sequence ID" value="NZ_FOYT01000002.1"/>
</dbReference>
<keyword evidence="2" id="KW-0812">Transmembrane</keyword>
<organism evidence="3 4">
    <name type="scientific">Halogeometricum rufum</name>
    <dbReference type="NCBI Taxonomy" id="553469"/>
    <lineage>
        <taxon>Archaea</taxon>
        <taxon>Methanobacteriati</taxon>
        <taxon>Methanobacteriota</taxon>
        <taxon>Stenosarchaea group</taxon>
        <taxon>Halobacteria</taxon>
        <taxon>Halobacteriales</taxon>
        <taxon>Haloferacaceae</taxon>
        <taxon>Halogeometricum</taxon>
    </lineage>
</organism>
<gene>
    <name evidence="3" type="ORF">SAMN04487947_1980</name>
</gene>
<dbReference type="Proteomes" id="UP000198531">
    <property type="component" value="Unassembled WGS sequence"/>
</dbReference>
<keyword evidence="2" id="KW-1133">Transmembrane helix</keyword>
<feature type="transmembrane region" description="Helical" evidence="2">
    <location>
        <begin position="153"/>
        <end position="174"/>
    </location>
</feature>
<dbReference type="EMBL" id="FOYT01000002">
    <property type="protein sequence ID" value="SFR52945.1"/>
    <property type="molecule type" value="Genomic_DNA"/>
</dbReference>
<proteinExistence type="predicted"/>
<keyword evidence="4" id="KW-1185">Reference proteome</keyword>
<accession>A0A1I6HEL6</accession>
<evidence type="ECO:0000256" key="1">
    <source>
        <dbReference type="SAM" id="MobiDB-lite"/>
    </source>
</evidence>
<reference evidence="4" key="1">
    <citation type="submission" date="2016-10" db="EMBL/GenBank/DDBJ databases">
        <authorList>
            <person name="Varghese N."/>
            <person name="Submissions S."/>
        </authorList>
    </citation>
    <scope>NUCLEOTIDE SEQUENCE [LARGE SCALE GENOMIC DNA]</scope>
    <source>
        <strain evidence="4">CGMCC 1.7736</strain>
    </source>
</reference>
<evidence type="ECO:0000256" key="2">
    <source>
        <dbReference type="SAM" id="Phobius"/>
    </source>
</evidence>
<feature type="region of interest" description="Disordered" evidence="1">
    <location>
        <begin position="190"/>
        <end position="243"/>
    </location>
</feature>
<dbReference type="STRING" id="553469.SAMN04487947_1980"/>
<keyword evidence="2" id="KW-0472">Membrane</keyword>
<dbReference type="OrthoDB" id="242565at2157"/>
<name>A0A1I6HEL6_9EURY</name>
<dbReference type="AlphaFoldDB" id="A0A1I6HEL6"/>
<evidence type="ECO:0000313" key="3">
    <source>
        <dbReference type="EMBL" id="SFR52945.1"/>
    </source>
</evidence>
<sequence length="469" mass="49835">MRPVDRSQFRRSVRRLDQRSLARLVAAMWRARGAEATVDGDAVTVSTRDGTRRMLVVCGPWATRRLGRRTLPADVDAVVVDRPVSDRPTGVDVVEPDDLREQLLYALPRERAVEIAATHLGRPLLTEAAEPTPALRDRLPVSSASLGSLPSSAVVVVGLLVALVLAGSIGGLWADGAPFGVGSDADGASVGGLGASADPVEDADGTATPAPTVTPTPTPTPTPTAERSRGFPPGLGPDGIRDPYRLAETHADAVTTQPYELQLTYLEAVNGTERSRRVERVEVAAPVNYVTNVSGRGVPSADPPIVADVEAYADGGIRWERQVSGPQGPNDTVYSATPTRTARSRHGYYADRVERYLGWYLSVENSTITDAIDQNGVTYFWLSLGPDPYPGVENSTGWALVTGEGVVLRLERTYETPDAPNATATVRIQYTNRGDEPVAEPAWVAAARTATQGSNATATGTENTTPTAP</sequence>